<evidence type="ECO:0000256" key="5">
    <source>
        <dbReference type="ARBA" id="ARBA00023136"/>
    </source>
</evidence>
<dbReference type="EMBL" id="AK442366">
    <property type="protein sequence ID" value="BAN66160.1"/>
    <property type="molecule type" value="mRNA"/>
</dbReference>
<comment type="subcellular location">
    <subcellularLocation>
        <location evidence="1">Membrane</location>
        <topology evidence="1">Multi-pass membrane protein</topology>
    </subcellularLocation>
</comment>
<keyword evidence="2" id="KW-0813">Transport</keyword>
<reference evidence="7" key="1">
    <citation type="journal article" date="2014" name="BMC Genomics">
        <title>The Babesia bovis gene and promoter model: an update from full-length EST analysis.</title>
        <authorList>
            <person name="Yamagishi J."/>
            <person name="Wakaguri H."/>
            <person name="Yokoyama N."/>
            <person name="Yamashita R."/>
            <person name="Suzuki Y."/>
            <person name="Xuan X."/>
            <person name="Igarashi I."/>
        </authorList>
    </citation>
    <scope>NUCLEOTIDE SEQUENCE</scope>
    <source>
        <strain evidence="7">Texas</strain>
    </source>
</reference>
<dbReference type="SUPFAM" id="SSF103506">
    <property type="entry name" value="Mitochondrial carrier"/>
    <property type="match status" value="1"/>
</dbReference>
<proteinExistence type="evidence at transcript level"/>
<accession>S6CAS8</accession>
<keyword evidence="6" id="KW-0175">Coiled coil</keyword>
<evidence type="ECO:0000256" key="3">
    <source>
        <dbReference type="ARBA" id="ARBA00022692"/>
    </source>
</evidence>
<protein>
    <recommendedName>
        <fullName evidence="8">Mitochondrial carrier protein</fullName>
    </recommendedName>
</protein>
<dbReference type="AlphaFoldDB" id="S6CAS8"/>
<dbReference type="InterPro" id="IPR023395">
    <property type="entry name" value="MCP_dom_sf"/>
</dbReference>
<evidence type="ECO:0000256" key="4">
    <source>
        <dbReference type="ARBA" id="ARBA00022737"/>
    </source>
</evidence>
<dbReference type="GO" id="GO:0055085">
    <property type="term" value="P:transmembrane transport"/>
    <property type="evidence" value="ECO:0007669"/>
    <property type="project" value="InterPro"/>
</dbReference>
<evidence type="ECO:0000256" key="1">
    <source>
        <dbReference type="ARBA" id="ARBA00004141"/>
    </source>
</evidence>
<dbReference type="Pfam" id="PF00153">
    <property type="entry name" value="Mito_carr"/>
    <property type="match status" value="1"/>
</dbReference>
<dbReference type="VEuPathDB" id="PiroplasmaDB:BBOV_IV006650"/>
<evidence type="ECO:0000313" key="7">
    <source>
        <dbReference type="EMBL" id="BAN66160.1"/>
    </source>
</evidence>
<keyword evidence="5" id="KW-0472">Membrane</keyword>
<keyword evidence="4" id="KW-0677">Repeat</keyword>
<sequence length="337" mass="38526">MININDRFDQLKQNLLKLNIKKKKKKRVGDTRMYLTQYLAHVLPLAGQRMVLAPIYRSCVAYQSANQALYTALKLSHVSPISILGGLYDTLGFKKLWNLSRIHLLPGAIFPGVLMFTKHMTGFTFYPQSNRLLDKGYLGTLMLCNFSHVFSYPFDVAYGRFASSLTTELSLRKYFYETYKLHGVGRLYSGFSLCLASTAVHLYASLSLNQHLQGKPKERLSHQIEKSPVYRSTIRPLEPSELKPIEMFPWNIIFGSTAAFMARSITYPLDTLRIRYQQESWHHKGRTTFNSMASSVYRNISGGIFKLYAGYPVRCALLIPECLIYGMIHYAVLQTAV</sequence>
<evidence type="ECO:0000256" key="2">
    <source>
        <dbReference type="ARBA" id="ARBA00022448"/>
    </source>
</evidence>
<evidence type="ECO:0008006" key="8">
    <source>
        <dbReference type="Google" id="ProtNLM"/>
    </source>
</evidence>
<gene>
    <name evidence="7" type="primary">BBOV_IV006650</name>
</gene>
<dbReference type="PRINTS" id="PR00926">
    <property type="entry name" value="MITOCARRIER"/>
</dbReference>
<dbReference type="Gene3D" id="1.50.40.10">
    <property type="entry name" value="Mitochondrial carrier domain"/>
    <property type="match status" value="1"/>
</dbReference>
<name>S6CAS8_BABBO</name>
<evidence type="ECO:0000256" key="6">
    <source>
        <dbReference type="SAM" id="Coils"/>
    </source>
</evidence>
<feature type="coiled-coil region" evidence="6">
    <location>
        <begin position="1"/>
        <end position="28"/>
    </location>
</feature>
<dbReference type="PANTHER" id="PTHR24089">
    <property type="entry name" value="SOLUTE CARRIER FAMILY 25"/>
    <property type="match status" value="1"/>
</dbReference>
<keyword evidence="3" id="KW-0812">Transmembrane</keyword>
<dbReference type="InterPro" id="IPR018108">
    <property type="entry name" value="MCP_transmembrane"/>
</dbReference>
<organism evidence="7">
    <name type="scientific">Babesia bovis</name>
    <dbReference type="NCBI Taxonomy" id="5865"/>
    <lineage>
        <taxon>Eukaryota</taxon>
        <taxon>Sar</taxon>
        <taxon>Alveolata</taxon>
        <taxon>Apicomplexa</taxon>
        <taxon>Aconoidasida</taxon>
        <taxon>Piroplasmida</taxon>
        <taxon>Babesiidae</taxon>
        <taxon>Babesia</taxon>
    </lineage>
</organism>
<dbReference type="GO" id="GO:0016020">
    <property type="term" value="C:membrane"/>
    <property type="evidence" value="ECO:0007669"/>
    <property type="project" value="UniProtKB-SubCell"/>
</dbReference>
<dbReference type="InterPro" id="IPR002067">
    <property type="entry name" value="MCP"/>
</dbReference>